<feature type="signal peptide" evidence="1">
    <location>
        <begin position="1"/>
        <end position="24"/>
    </location>
</feature>
<sequence>MVYLLRRLPICFLPLVLSCVPSWAGEAEIWSADLTPGWLDENVSAKPRGNGPRVSYSLNRTRVWANGITADPAQGFRPEAVGHSLGAKLQLLRDYNVLVGTELVRGGGFHGALWSNATWEAFVTRDWESLGGVTFSFSTGGFVDGASRGYTQSVSSTLGVPLDLALHSWSTELRLSPSLNLDAASGDFSTSLMSEVMGQTQLGRPTDRLKSVLNVTLGYGLAPSARPVASAKVELRITPNL</sequence>
<gene>
    <name evidence="2" type="ORF">JKG68_19215</name>
</gene>
<reference evidence="2" key="1">
    <citation type="submission" date="2021-01" db="EMBL/GenBank/DDBJ databases">
        <title>Microvirga sp.</title>
        <authorList>
            <person name="Kim M.K."/>
        </authorList>
    </citation>
    <scope>NUCLEOTIDE SEQUENCE</scope>
    <source>
        <strain evidence="2">5420S-16</strain>
    </source>
</reference>
<evidence type="ECO:0000313" key="3">
    <source>
        <dbReference type="Proteomes" id="UP000605848"/>
    </source>
</evidence>
<keyword evidence="3" id="KW-1185">Reference proteome</keyword>
<dbReference type="EMBL" id="JAEQMY010000033">
    <property type="protein sequence ID" value="MBL0406095.1"/>
    <property type="molecule type" value="Genomic_DNA"/>
</dbReference>
<evidence type="ECO:0008006" key="4">
    <source>
        <dbReference type="Google" id="ProtNLM"/>
    </source>
</evidence>
<accession>A0A937D381</accession>
<evidence type="ECO:0000256" key="1">
    <source>
        <dbReference type="SAM" id="SignalP"/>
    </source>
</evidence>
<proteinExistence type="predicted"/>
<keyword evidence="1" id="KW-0732">Signal</keyword>
<comment type="caution">
    <text evidence="2">The sequence shown here is derived from an EMBL/GenBank/DDBJ whole genome shotgun (WGS) entry which is preliminary data.</text>
</comment>
<dbReference type="RefSeq" id="WP_202062770.1">
    <property type="nucleotide sequence ID" value="NZ_JAEQMY010000033.1"/>
</dbReference>
<dbReference type="AlphaFoldDB" id="A0A937D381"/>
<organism evidence="2 3">
    <name type="scientific">Microvirga aerilata</name>
    <dbReference type="NCBI Taxonomy" id="670292"/>
    <lineage>
        <taxon>Bacteria</taxon>
        <taxon>Pseudomonadati</taxon>
        <taxon>Pseudomonadota</taxon>
        <taxon>Alphaproteobacteria</taxon>
        <taxon>Hyphomicrobiales</taxon>
        <taxon>Methylobacteriaceae</taxon>
        <taxon>Microvirga</taxon>
    </lineage>
</organism>
<dbReference type="PROSITE" id="PS51257">
    <property type="entry name" value="PROKAR_LIPOPROTEIN"/>
    <property type="match status" value="1"/>
</dbReference>
<protein>
    <recommendedName>
        <fullName evidence="4">DUF481 domain-containing protein</fullName>
    </recommendedName>
</protein>
<evidence type="ECO:0000313" key="2">
    <source>
        <dbReference type="EMBL" id="MBL0406095.1"/>
    </source>
</evidence>
<dbReference type="Proteomes" id="UP000605848">
    <property type="component" value="Unassembled WGS sequence"/>
</dbReference>
<name>A0A937D381_9HYPH</name>
<feature type="chain" id="PRO_5036866474" description="DUF481 domain-containing protein" evidence="1">
    <location>
        <begin position="25"/>
        <end position="241"/>
    </location>
</feature>